<gene>
    <name evidence="1" type="ORF">BB561_002359</name>
</gene>
<organism evidence="1 2">
    <name type="scientific">Smittium simulii</name>
    <dbReference type="NCBI Taxonomy" id="133385"/>
    <lineage>
        <taxon>Eukaryota</taxon>
        <taxon>Fungi</taxon>
        <taxon>Fungi incertae sedis</taxon>
        <taxon>Zoopagomycota</taxon>
        <taxon>Kickxellomycotina</taxon>
        <taxon>Harpellomycetes</taxon>
        <taxon>Harpellales</taxon>
        <taxon>Legeriomycetaceae</taxon>
        <taxon>Smittium</taxon>
    </lineage>
</organism>
<dbReference type="Pfam" id="PF15490">
    <property type="entry name" value="Ten1_2"/>
    <property type="match status" value="1"/>
</dbReference>
<dbReference type="EMBL" id="MBFR01000079">
    <property type="protein sequence ID" value="PVU94681.1"/>
    <property type="molecule type" value="Genomic_DNA"/>
</dbReference>
<sequence length="181" mass="20484">MEFGLPVSIKELCEPFLSETTLPKKHSELQISPEAILQTPTDTLSKHDPLSFNTKSIDKSWEGKFVRVVGFVKRYFPVEQIAVFEEPVLDERVFSSKLKNVQISVNTEYLGAGKIFVDGLYIIIGQIVKSNRFSQNELLDFNNTDILLEARTVCNVNGLDISSYNTAILAMRKKLDLLLQN</sequence>
<dbReference type="Proteomes" id="UP000245383">
    <property type="component" value="Unassembled WGS sequence"/>
</dbReference>
<dbReference type="AlphaFoldDB" id="A0A2T9YQV2"/>
<keyword evidence="2" id="KW-1185">Reference proteome</keyword>
<dbReference type="OrthoDB" id="342190at2759"/>
<accession>A0A2T9YQV2</accession>
<name>A0A2T9YQV2_9FUNG</name>
<proteinExistence type="predicted"/>
<comment type="caution">
    <text evidence="1">The sequence shown here is derived from an EMBL/GenBank/DDBJ whole genome shotgun (WGS) entry which is preliminary data.</text>
</comment>
<dbReference type="InterPro" id="IPR029146">
    <property type="entry name" value="Ten1_animal_plant"/>
</dbReference>
<dbReference type="InterPro" id="IPR012340">
    <property type="entry name" value="NA-bd_OB-fold"/>
</dbReference>
<protein>
    <submittedName>
        <fullName evidence="1">Uncharacterized protein</fullName>
    </submittedName>
</protein>
<evidence type="ECO:0000313" key="2">
    <source>
        <dbReference type="Proteomes" id="UP000245383"/>
    </source>
</evidence>
<reference evidence="1 2" key="1">
    <citation type="journal article" date="2018" name="MBio">
        <title>Comparative Genomics Reveals the Core Gene Toolbox for the Fungus-Insect Symbiosis.</title>
        <authorList>
            <person name="Wang Y."/>
            <person name="Stata M."/>
            <person name="Wang W."/>
            <person name="Stajich J.E."/>
            <person name="White M.M."/>
            <person name="Moncalvo J.M."/>
        </authorList>
    </citation>
    <scope>NUCLEOTIDE SEQUENCE [LARGE SCALE GENOMIC DNA]</scope>
    <source>
        <strain evidence="1 2">SWE-8-4</strain>
    </source>
</reference>
<evidence type="ECO:0000313" key="1">
    <source>
        <dbReference type="EMBL" id="PVU94681.1"/>
    </source>
</evidence>
<dbReference type="GO" id="GO:1990879">
    <property type="term" value="C:CST complex"/>
    <property type="evidence" value="ECO:0007669"/>
    <property type="project" value="InterPro"/>
</dbReference>
<dbReference type="Gene3D" id="2.40.50.140">
    <property type="entry name" value="Nucleic acid-binding proteins"/>
    <property type="match status" value="1"/>
</dbReference>
<dbReference type="GO" id="GO:0003697">
    <property type="term" value="F:single-stranded DNA binding"/>
    <property type="evidence" value="ECO:0007669"/>
    <property type="project" value="InterPro"/>
</dbReference>